<keyword evidence="3" id="KW-1185">Reference proteome</keyword>
<protein>
    <submittedName>
        <fullName evidence="2">Uncharacterized protein</fullName>
    </submittedName>
</protein>
<evidence type="ECO:0000313" key="2">
    <source>
        <dbReference type="EMBL" id="KAJ7021726.1"/>
    </source>
</evidence>
<accession>A0AAD6WSB0</accession>
<reference evidence="2" key="1">
    <citation type="submission" date="2023-03" db="EMBL/GenBank/DDBJ databases">
        <title>Massive genome expansion in bonnet fungi (Mycena s.s.) driven by repeated elements and novel gene families across ecological guilds.</title>
        <authorList>
            <consortium name="Lawrence Berkeley National Laboratory"/>
            <person name="Harder C.B."/>
            <person name="Miyauchi S."/>
            <person name="Viragh M."/>
            <person name="Kuo A."/>
            <person name="Thoen E."/>
            <person name="Andreopoulos B."/>
            <person name="Lu D."/>
            <person name="Skrede I."/>
            <person name="Drula E."/>
            <person name="Henrissat B."/>
            <person name="Morin E."/>
            <person name="Kohler A."/>
            <person name="Barry K."/>
            <person name="LaButti K."/>
            <person name="Morin E."/>
            <person name="Salamov A."/>
            <person name="Lipzen A."/>
            <person name="Mereny Z."/>
            <person name="Hegedus B."/>
            <person name="Baldrian P."/>
            <person name="Stursova M."/>
            <person name="Weitz H."/>
            <person name="Taylor A."/>
            <person name="Grigoriev I.V."/>
            <person name="Nagy L.G."/>
            <person name="Martin F."/>
            <person name="Kauserud H."/>
        </authorList>
    </citation>
    <scope>NUCLEOTIDE SEQUENCE</scope>
    <source>
        <strain evidence="2">CBHHK200</strain>
    </source>
</reference>
<feature type="chain" id="PRO_5042134427" evidence="1">
    <location>
        <begin position="20"/>
        <end position="56"/>
    </location>
</feature>
<gene>
    <name evidence="2" type="ORF">C8F04DRAFT_1241169</name>
</gene>
<evidence type="ECO:0000313" key="3">
    <source>
        <dbReference type="Proteomes" id="UP001218188"/>
    </source>
</evidence>
<sequence>MVQISRTVAFFALVSTALALVLSSDAATSITGVVAGHSHESARALYLIPSDLKTRF</sequence>
<comment type="caution">
    <text evidence="2">The sequence shown here is derived from an EMBL/GenBank/DDBJ whole genome shotgun (WGS) entry which is preliminary data.</text>
</comment>
<feature type="signal peptide" evidence="1">
    <location>
        <begin position="1"/>
        <end position="19"/>
    </location>
</feature>
<dbReference type="EMBL" id="JARJCM010000225">
    <property type="protein sequence ID" value="KAJ7021726.1"/>
    <property type="molecule type" value="Genomic_DNA"/>
</dbReference>
<keyword evidence="1" id="KW-0732">Signal</keyword>
<evidence type="ECO:0000256" key="1">
    <source>
        <dbReference type="SAM" id="SignalP"/>
    </source>
</evidence>
<dbReference type="Proteomes" id="UP001218188">
    <property type="component" value="Unassembled WGS sequence"/>
</dbReference>
<name>A0AAD6WSB0_9AGAR</name>
<organism evidence="2 3">
    <name type="scientific">Mycena alexandri</name>
    <dbReference type="NCBI Taxonomy" id="1745969"/>
    <lineage>
        <taxon>Eukaryota</taxon>
        <taxon>Fungi</taxon>
        <taxon>Dikarya</taxon>
        <taxon>Basidiomycota</taxon>
        <taxon>Agaricomycotina</taxon>
        <taxon>Agaricomycetes</taxon>
        <taxon>Agaricomycetidae</taxon>
        <taxon>Agaricales</taxon>
        <taxon>Marasmiineae</taxon>
        <taxon>Mycenaceae</taxon>
        <taxon>Mycena</taxon>
    </lineage>
</organism>
<proteinExistence type="predicted"/>
<dbReference type="AlphaFoldDB" id="A0AAD6WSB0"/>